<organism evidence="2 3">
    <name type="scientific">Glacieibacterium arshaanense</name>
    <dbReference type="NCBI Taxonomy" id="2511025"/>
    <lineage>
        <taxon>Bacteria</taxon>
        <taxon>Pseudomonadati</taxon>
        <taxon>Pseudomonadota</taxon>
        <taxon>Alphaproteobacteria</taxon>
        <taxon>Sphingomonadales</taxon>
        <taxon>Sphingosinicellaceae</taxon>
        <taxon>Glacieibacterium</taxon>
    </lineage>
</organism>
<dbReference type="PANTHER" id="PTHR42673">
    <property type="entry name" value="MALEYLACETOACETATE ISOMERASE"/>
    <property type="match status" value="1"/>
</dbReference>
<dbReference type="GO" id="GO:0004364">
    <property type="term" value="F:glutathione transferase activity"/>
    <property type="evidence" value="ECO:0007669"/>
    <property type="project" value="TreeGrafter"/>
</dbReference>
<dbReference type="InterPro" id="IPR004045">
    <property type="entry name" value="Glutathione_S-Trfase_N"/>
</dbReference>
<dbReference type="Proteomes" id="UP000297737">
    <property type="component" value="Unassembled WGS sequence"/>
</dbReference>
<dbReference type="GO" id="GO:0016034">
    <property type="term" value="F:maleylacetoacetate isomerase activity"/>
    <property type="evidence" value="ECO:0007669"/>
    <property type="project" value="TreeGrafter"/>
</dbReference>
<dbReference type="Gene3D" id="3.40.30.10">
    <property type="entry name" value="Glutaredoxin"/>
    <property type="match status" value="1"/>
</dbReference>
<reference evidence="2 3" key="1">
    <citation type="submission" date="2019-02" db="EMBL/GenBank/DDBJ databases">
        <title>Polymorphobacter sp. isolated from the lake at the Tibet of China.</title>
        <authorList>
            <person name="Li A."/>
        </authorList>
    </citation>
    <scope>NUCLEOTIDE SEQUENCE [LARGE SCALE GENOMIC DNA]</scope>
    <source>
        <strain evidence="2 3">DJ1R-1</strain>
    </source>
</reference>
<dbReference type="CDD" id="cd03194">
    <property type="entry name" value="GST_C_3"/>
    <property type="match status" value="1"/>
</dbReference>
<dbReference type="PROSITE" id="PS50404">
    <property type="entry name" value="GST_NTER"/>
    <property type="match status" value="1"/>
</dbReference>
<evidence type="ECO:0000313" key="2">
    <source>
        <dbReference type="EMBL" id="TFU03221.1"/>
    </source>
</evidence>
<dbReference type="RefSeq" id="WP_135245813.1">
    <property type="nucleotide sequence ID" value="NZ_SIHO01000002.1"/>
</dbReference>
<dbReference type="AlphaFoldDB" id="A0A4Y9EN69"/>
<dbReference type="InterPro" id="IPR036249">
    <property type="entry name" value="Thioredoxin-like_sf"/>
</dbReference>
<name>A0A4Y9EN69_9SPHN</name>
<accession>A0A4Y9EN69</accession>
<sequence>MYTLIIGNRTYSSWSLRGWLACKASGLEFETVVLPMDTPEWDAGSSKGELPSSKVPTLWHTDATGQRMAIWDSLAIIDWLADKVRTARISRGHYWPQDWAARALARSISAEMHAGFTALRQGCPMNLKFNFPDFAPSPEVLADVARIDALWNEARGKFHSIDEAHEGPFLFGTFSAADMMFAPVVTRIATYGLPVSDVSAAYVAEVLAHPWMQEWTAAAKAETFPFARYLIPGGVPA</sequence>
<dbReference type="Gene3D" id="1.20.1050.10">
    <property type="match status" value="1"/>
</dbReference>
<dbReference type="GO" id="GO:0006559">
    <property type="term" value="P:L-phenylalanine catabolic process"/>
    <property type="evidence" value="ECO:0007669"/>
    <property type="project" value="TreeGrafter"/>
</dbReference>
<keyword evidence="2" id="KW-0808">Transferase</keyword>
<dbReference type="SUPFAM" id="SSF52833">
    <property type="entry name" value="Thioredoxin-like"/>
    <property type="match status" value="1"/>
</dbReference>
<dbReference type="InterPro" id="IPR036282">
    <property type="entry name" value="Glutathione-S-Trfase_C_sf"/>
</dbReference>
<dbReference type="SUPFAM" id="SSF47616">
    <property type="entry name" value="GST C-terminal domain-like"/>
    <property type="match status" value="1"/>
</dbReference>
<dbReference type="PANTHER" id="PTHR42673:SF4">
    <property type="entry name" value="MALEYLACETOACETATE ISOMERASE"/>
    <property type="match status" value="1"/>
</dbReference>
<proteinExistence type="predicted"/>
<dbReference type="GO" id="GO:0006749">
    <property type="term" value="P:glutathione metabolic process"/>
    <property type="evidence" value="ECO:0007669"/>
    <property type="project" value="TreeGrafter"/>
</dbReference>
<dbReference type="OrthoDB" id="9799538at2"/>
<gene>
    <name evidence="2" type="ORF">EUV02_08480</name>
</gene>
<dbReference type="Pfam" id="PF13409">
    <property type="entry name" value="GST_N_2"/>
    <property type="match status" value="1"/>
</dbReference>
<comment type="caution">
    <text evidence="2">The sequence shown here is derived from an EMBL/GenBank/DDBJ whole genome shotgun (WGS) entry which is preliminary data.</text>
</comment>
<feature type="domain" description="GST N-terminal" evidence="1">
    <location>
        <begin position="2"/>
        <end position="88"/>
    </location>
</feature>
<protein>
    <submittedName>
        <fullName evidence="2">Glutathione S-transferase</fullName>
    </submittedName>
</protein>
<evidence type="ECO:0000259" key="1">
    <source>
        <dbReference type="PROSITE" id="PS50404"/>
    </source>
</evidence>
<keyword evidence="3" id="KW-1185">Reference proteome</keyword>
<evidence type="ECO:0000313" key="3">
    <source>
        <dbReference type="Proteomes" id="UP000297737"/>
    </source>
</evidence>
<dbReference type="EMBL" id="SIHO01000002">
    <property type="protein sequence ID" value="TFU03221.1"/>
    <property type="molecule type" value="Genomic_DNA"/>
</dbReference>